<reference evidence="2" key="1">
    <citation type="journal article" date="2023" name="G3 (Bethesda)">
        <title>Genome assembly and association tests identify interacting loci associated with vigor, precocity, and sex in interspecific pistachio rootstocks.</title>
        <authorList>
            <person name="Palmer W."/>
            <person name="Jacygrad E."/>
            <person name="Sagayaradj S."/>
            <person name="Cavanaugh K."/>
            <person name="Han R."/>
            <person name="Bertier L."/>
            <person name="Beede B."/>
            <person name="Kafkas S."/>
            <person name="Golino D."/>
            <person name="Preece J."/>
            <person name="Michelmore R."/>
        </authorList>
    </citation>
    <scope>NUCLEOTIDE SEQUENCE [LARGE SCALE GENOMIC DNA]</scope>
</reference>
<keyword evidence="2" id="KW-1185">Reference proteome</keyword>
<name>A0ACC0ZFC5_9ROSI</name>
<organism evidence="1 2">
    <name type="scientific">Pistacia integerrima</name>
    <dbReference type="NCBI Taxonomy" id="434235"/>
    <lineage>
        <taxon>Eukaryota</taxon>
        <taxon>Viridiplantae</taxon>
        <taxon>Streptophyta</taxon>
        <taxon>Embryophyta</taxon>
        <taxon>Tracheophyta</taxon>
        <taxon>Spermatophyta</taxon>
        <taxon>Magnoliopsida</taxon>
        <taxon>eudicotyledons</taxon>
        <taxon>Gunneridae</taxon>
        <taxon>Pentapetalae</taxon>
        <taxon>rosids</taxon>
        <taxon>malvids</taxon>
        <taxon>Sapindales</taxon>
        <taxon>Anacardiaceae</taxon>
        <taxon>Pistacia</taxon>
    </lineage>
</organism>
<proteinExistence type="predicted"/>
<dbReference type="EMBL" id="CM047737">
    <property type="protein sequence ID" value="KAJ0049196.1"/>
    <property type="molecule type" value="Genomic_DNA"/>
</dbReference>
<dbReference type="Proteomes" id="UP001163603">
    <property type="component" value="Chromosome 2"/>
</dbReference>
<evidence type="ECO:0000313" key="1">
    <source>
        <dbReference type="EMBL" id="KAJ0049196.1"/>
    </source>
</evidence>
<gene>
    <name evidence="1" type="ORF">Pint_16747</name>
</gene>
<evidence type="ECO:0000313" key="2">
    <source>
        <dbReference type="Proteomes" id="UP001163603"/>
    </source>
</evidence>
<protein>
    <submittedName>
        <fullName evidence="1">Uncharacterized protein</fullName>
    </submittedName>
</protein>
<sequence length="29" mass="3216">MIVDPFTKGLPPKVFVAHVSHMGLYKSLC</sequence>
<accession>A0ACC0ZFC5</accession>
<comment type="caution">
    <text evidence="1">The sequence shown here is derived from an EMBL/GenBank/DDBJ whole genome shotgun (WGS) entry which is preliminary data.</text>
</comment>